<dbReference type="Pfam" id="PF12698">
    <property type="entry name" value="ABC2_membrane_3"/>
    <property type="match status" value="1"/>
</dbReference>
<evidence type="ECO:0000256" key="2">
    <source>
        <dbReference type="ARBA" id="ARBA00007783"/>
    </source>
</evidence>
<dbReference type="InterPro" id="IPR047817">
    <property type="entry name" value="ABC2_TM_bact-type"/>
</dbReference>
<sequence length="362" mass="40343">MKQFLAFVIKEFHHILRDRRTMLILIGMPIVQIILFGFAISTEVKNVKTAVLAPSVDSDTRRIIDHLDASEYFEVRYRVYSMKEVEELFLRNRIDLAVIFPSDMNRMRFDSESIQLIADATDPNQAITRSSYAQGVIASAQFVIRQSGGLKLSTKLLYNPQMKSAYNFVPGVMGLILMLICAMMTSISIVREKETGTMEVLLVSPMNPLFVILSKAVPYFVLSVVNLTTILLLSVFVLHVPVAGNLGALLGVSLLFIFVSLALGLLISCIVRTQVAAMLLSGMVMMIPTIVLSGIIFPIESMPAILQAISCLIPARWYVDIVRKLMIEGVPFGYVWQETCILLAMGIALTVLTARKFNNRLD</sequence>
<dbReference type="PROSITE" id="PS51012">
    <property type="entry name" value="ABC_TM2"/>
    <property type="match status" value="1"/>
</dbReference>
<comment type="caution">
    <text evidence="10">The sequence shown here is derived from an EMBL/GenBank/DDBJ whole genome shotgun (WGS) entry which is preliminary data.</text>
</comment>
<evidence type="ECO:0000256" key="1">
    <source>
        <dbReference type="ARBA" id="ARBA00004651"/>
    </source>
</evidence>
<keyword evidence="5 8" id="KW-0812">Transmembrane</keyword>
<evidence type="ECO:0000313" key="11">
    <source>
        <dbReference type="Proteomes" id="UP000784286"/>
    </source>
</evidence>
<feature type="transmembrane region" description="Helical" evidence="8">
    <location>
        <begin position="275"/>
        <end position="297"/>
    </location>
</feature>
<accession>A0A948TR76</accession>
<keyword evidence="4 8" id="KW-1003">Cell membrane</keyword>
<dbReference type="InterPro" id="IPR013525">
    <property type="entry name" value="ABC2_TM"/>
</dbReference>
<evidence type="ECO:0000259" key="9">
    <source>
        <dbReference type="PROSITE" id="PS51012"/>
    </source>
</evidence>
<keyword evidence="6 8" id="KW-1133">Transmembrane helix</keyword>
<feature type="transmembrane region" description="Helical" evidence="8">
    <location>
        <begin position="168"/>
        <end position="190"/>
    </location>
</feature>
<dbReference type="Proteomes" id="UP000784286">
    <property type="component" value="Unassembled WGS sequence"/>
</dbReference>
<dbReference type="PANTHER" id="PTHR30294:SF29">
    <property type="entry name" value="MULTIDRUG ABC TRANSPORTER PERMEASE YBHS-RELATED"/>
    <property type="match status" value="1"/>
</dbReference>
<evidence type="ECO:0000256" key="6">
    <source>
        <dbReference type="ARBA" id="ARBA00022989"/>
    </source>
</evidence>
<dbReference type="InterPro" id="IPR051449">
    <property type="entry name" value="ABC-2_transporter_component"/>
</dbReference>
<keyword evidence="3 8" id="KW-0813">Transport</keyword>
<dbReference type="GO" id="GO:0043190">
    <property type="term" value="C:ATP-binding cassette (ABC) transporter complex"/>
    <property type="evidence" value="ECO:0007669"/>
    <property type="project" value="InterPro"/>
</dbReference>
<dbReference type="InterPro" id="IPR000412">
    <property type="entry name" value="ABC_2_transport"/>
</dbReference>
<evidence type="ECO:0000256" key="8">
    <source>
        <dbReference type="RuleBase" id="RU361157"/>
    </source>
</evidence>
<dbReference type="GO" id="GO:0140359">
    <property type="term" value="F:ABC-type transporter activity"/>
    <property type="evidence" value="ECO:0007669"/>
    <property type="project" value="InterPro"/>
</dbReference>
<evidence type="ECO:0000256" key="5">
    <source>
        <dbReference type="ARBA" id="ARBA00022692"/>
    </source>
</evidence>
<proteinExistence type="inferred from homology"/>
<feature type="transmembrane region" description="Helical" evidence="8">
    <location>
        <begin position="21"/>
        <end position="40"/>
    </location>
</feature>
<evidence type="ECO:0000256" key="7">
    <source>
        <dbReference type="ARBA" id="ARBA00023136"/>
    </source>
</evidence>
<dbReference type="EMBL" id="JAHLFJ010000114">
    <property type="protein sequence ID" value="MBU3857335.1"/>
    <property type="molecule type" value="Genomic_DNA"/>
</dbReference>
<feature type="domain" description="ABC transmembrane type-2" evidence="9">
    <location>
        <begin position="130"/>
        <end position="360"/>
    </location>
</feature>
<gene>
    <name evidence="10" type="ORF">H9928_12540</name>
</gene>
<feature type="transmembrane region" description="Helical" evidence="8">
    <location>
        <begin position="334"/>
        <end position="354"/>
    </location>
</feature>
<comment type="subcellular location">
    <subcellularLocation>
        <location evidence="1 8">Cell membrane</location>
        <topology evidence="1 8">Multi-pass membrane protein</topology>
    </subcellularLocation>
</comment>
<dbReference type="PRINTS" id="PR00164">
    <property type="entry name" value="ABC2TRNSPORT"/>
</dbReference>
<reference evidence="10" key="2">
    <citation type="submission" date="2021-04" db="EMBL/GenBank/DDBJ databases">
        <authorList>
            <person name="Gilroy R."/>
        </authorList>
    </citation>
    <scope>NUCLEOTIDE SEQUENCE</scope>
    <source>
        <strain evidence="10">8470</strain>
    </source>
</reference>
<organism evidence="10 11">
    <name type="scientific">Candidatus Phocaeicola excrementipullorum</name>
    <dbReference type="NCBI Taxonomy" id="2838731"/>
    <lineage>
        <taxon>Bacteria</taxon>
        <taxon>Pseudomonadati</taxon>
        <taxon>Bacteroidota</taxon>
        <taxon>Bacteroidia</taxon>
        <taxon>Bacteroidales</taxon>
        <taxon>Bacteroidaceae</taxon>
        <taxon>Phocaeicola</taxon>
    </lineage>
</organism>
<evidence type="ECO:0000256" key="4">
    <source>
        <dbReference type="ARBA" id="ARBA00022475"/>
    </source>
</evidence>
<feature type="transmembrane region" description="Helical" evidence="8">
    <location>
        <begin position="246"/>
        <end position="268"/>
    </location>
</feature>
<feature type="transmembrane region" description="Helical" evidence="8">
    <location>
        <begin position="216"/>
        <end position="240"/>
    </location>
</feature>
<name>A0A948TR76_9BACT</name>
<evidence type="ECO:0000256" key="3">
    <source>
        <dbReference type="ARBA" id="ARBA00022448"/>
    </source>
</evidence>
<reference evidence="10" key="1">
    <citation type="journal article" date="2021" name="PeerJ">
        <title>Extensive microbial diversity within the chicken gut microbiome revealed by metagenomics and culture.</title>
        <authorList>
            <person name="Gilroy R."/>
            <person name="Ravi A."/>
            <person name="Getino M."/>
            <person name="Pursley I."/>
            <person name="Horton D.L."/>
            <person name="Alikhan N.F."/>
            <person name="Baker D."/>
            <person name="Gharbi K."/>
            <person name="Hall N."/>
            <person name="Watson M."/>
            <person name="Adriaenssens E.M."/>
            <person name="Foster-Nyarko E."/>
            <person name="Jarju S."/>
            <person name="Secka A."/>
            <person name="Antonio M."/>
            <person name="Oren A."/>
            <person name="Chaudhuri R.R."/>
            <person name="La Ragione R."/>
            <person name="Hildebrand F."/>
            <person name="Pallen M.J."/>
        </authorList>
    </citation>
    <scope>NUCLEOTIDE SEQUENCE</scope>
    <source>
        <strain evidence="10">8470</strain>
    </source>
</reference>
<comment type="similarity">
    <text evidence="2 8">Belongs to the ABC-2 integral membrane protein family.</text>
</comment>
<keyword evidence="7 8" id="KW-0472">Membrane</keyword>
<protein>
    <recommendedName>
        <fullName evidence="8">Transport permease protein</fullName>
    </recommendedName>
</protein>
<evidence type="ECO:0000313" key="10">
    <source>
        <dbReference type="EMBL" id="MBU3857335.1"/>
    </source>
</evidence>
<dbReference type="AlphaFoldDB" id="A0A948TR76"/>
<dbReference type="PANTHER" id="PTHR30294">
    <property type="entry name" value="MEMBRANE COMPONENT OF ABC TRANSPORTER YHHJ-RELATED"/>
    <property type="match status" value="1"/>
</dbReference>